<dbReference type="AlphaFoldDB" id="A0A3B1AZN8"/>
<sequence>MSNTTMSQMLANAHVPVIGFVAFSGTGKTTLLTHMIPRLRKQGVRLAAVKHSHHSFDVDTPGKDSYELRKAGAEQMLVASQRRWALMMENADTDEEPCLNELIGHLDQSVIDLILVEGFKHEAFPKIELHRPELGHGLLYPDDANIIAVASTEVGVMTASARPVPFLDLNRPQEIADFLITRFGLITDSTDTH</sequence>
<dbReference type="Gene3D" id="3.40.50.300">
    <property type="entry name" value="P-loop containing nucleotide triphosphate hydrolases"/>
    <property type="match status" value="1"/>
</dbReference>
<reference evidence="2" key="1">
    <citation type="submission" date="2018-06" db="EMBL/GenBank/DDBJ databases">
        <authorList>
            <person name="Zhirakovskaya E."/>
        </authorList>
    </citation>
    <scope>NUCLEOTIDE SEQUENCE</scope>
</reference>
<dbReference type="GO" id="GO:0005525">
    <property type="term" value="F:GTP binding"/>
    <property type="evidence" value="ECO:0007669"/>
    <property type="project" value="InterPro"/>
</dbReference>
<feature type="domain" description="Molybdopterin-guanine dinucleotide biosynthesis protein B (MobB)" evidence="1">
    <location>
        <begin position="17"/>
        <end position="151"/>
    </location>
</feature>
<dbReference type="Pfam" id="PF03205">
    <property type="entry name" value="MobB"/>
    <property type="match status" value="1"/>
</dbReference>
<dbReference type="SUPFAM" id="SSF52540">
    <property type="entry name" value="P-loop containing nucleoside triphosphate hydrolases"/>
    <property type="match status" value="1"/>
</dbReference>
<dbReference type="EMBL" id="UOFU01000411">
    <property type="protein sequence ID" value="VAX05163.1"/>
    <property type="molecule type" value="Genomic_DNA"/>
</dbReference>
<dbReference type="InterPro" id="IPR052539">
    <property type="entry name" value="MGD_biosynthesis_adapter"/>
</dbReference>
<evidence type="ECO:0000259" key="1">
    <source>
        <dbReference type="Pfam" id="PF03205"/>
    </source>
</evidence>
<dbReference type="InterPro" id="IPR027417">
    <property type="entry name" value="P-loop_NTPase"/>
</dbReference>
<name>A0A3B1AZN8_9ZZZZ</name>
<dbReference type="InterPro" id="IPR004435">
    <property type="entry name" value="MobB_dom"/>
</dbReference>
<gene>
    <name evidence="2" type="ORF">MNBD_GAMMA20-1816</name>
</gene>
<organism evidence="2">
    <name type="scientific">hydrothermal vent metagenome</name>
    <dbReference type="NCBI Taxonomy" id="652676"/>
    <lineage>
        <taxon>unclassified sequences</taxon>
        <taxon>metagenomes</taxon>
        <taxon>ecological metagenomes</taxon>
    </lineage>
</organism>
<proteinExistence type="predicted"/>
<dbReference type="GO" id="GO:0006777">
    <property type="term" value="P:Mo-molybdopterin cofactor biosynthetic process"/>
    <property type="evidence" value="ECO:0007669"/>
    <property type="project" value="InterPro"/>
</dbReference>
<accession>A0A3B1AZN8</accession>
<dbReference type="FunFam" id="3.40.50.300:FF:000920">
    <property type="entry name" value="Molybdopterin-guanine dinucleotide biosynthesis protein B"/>
    <property type="match status" value="1"/>
</dbReference>
<evidence type="ECO:0000313" key="2">
    <source>
        <dbReference type="EMBL" id="VAX05163.1"/>
    </source>
</evidence>
<protein>
    <submittedName>
        <fullName evidence="2">Molybdopterin-guanine dinucleotide biosynthesis protein MobB</fullName>
    </submittedName>
</protein>
<dbReference type="NCBIfam" id="TIGR00176">
    <property type="entry name" value="mobB"/>
    <property type="match status" value="1"/>
</dbReference>
<dbReference type="CDD" id="cd03116">
    <property type="entry name" value="MobB"/>
    <property type="match status" value="1"/>
</dbReference>
<dbReference type="PANTHER" id="PTHR40072:SF1">
    <property type="entry name" value="MOLYBDOPTERIN-GUANINE DINUCLEOTIDE BIOSYNTHESIS ADAPTER PROTEIN"/>
    <property type="match status" value="1"/>
</dbReference>
<dbReference type="PANTHER" id="PTHR40072">
    <property type="entry name" value="MOLYBDOPTERIN-GUANINE DINUCLEOTIDE BIOSYNTHESIS ADAPTER PROTEIN-RELATED"/>
    <property type="match status" value="1"/>
</dbReference>